<evidence type="ECO:0000256" key="4">
    <source>
        <dbReference type="ARBA" id="ARBA00022989"/>
    </source>
</evidence>
<dbReference type="GO" id="GO:0005886">
    <property type="term" value="C:plasma membrane"/>
    <property type="evidence" value="ECO:0007669"/>
    <property type="project" value="UniProtKB-SubCell"/>
</dbReference>
<dbReference type="AlphaFoldDB" id="A0A545U824"/>
<dbReference type="OrthoDB" id="9808200at2"/>
<sequence>MFRTLSEKPWIPHPAGSEFLAKNYQKEIFIGRTALRFFISVVSVIFFLFTITFLTRSQFPDFQALAGEPWQPLSDASHLWLNTGALLISSIALHWAHVSARKNQLNGAIASVMIGAFFALLFLLGQILVWKQLIELGYYVASNPANSYFYLYTSVHGLHLLGGLFALAYVTLQLMKKNSLVTFSSSVRLCAVYWHFLLILWLFLFALLTSSTDTINIIAQLCGF</sequence>
<name>A0A545U824_9GAMM</name>
<comment type="caution">
    <text evidence="9">The sequence shown here is derived from an EMBL/GenBank/DDBJ whole genome shotgun (WGS) entry which is preliminary data.</text>
</comment>
<comment type="subcellular location">
    <subcellularLocation>
        <location evidence="6">Cell membrane</location>
        <topology evidence="6">Multi-pass membrane protein</topology>
    </subcellularLocation>
    <subcellularLocation>
        <location evidence="1">Membrane</location>
        <topology evidence="1">Multi-pass membrane protein</topology>
    </subcellularLocation>
</comment>
<evidence type="ECO:0000256" key="2">
    <source>
        <dbReference type="ARBA" id="ARBA00010581"/>
    </source>
</evidence>
<organism evidence="9 10">
    <name type="scientific">Aliikangiella coralliicola</name>
    <dbReference type="NCBI Taxonomy" id="2592383"/>
    <lineage>
        <taxon>Bacteria</taxon>
        <taxon>Pseudomonadati</taxon>
        <taxon>Pseudomonadota</taxon>
        <taxon>Gammaproteobacteria</taxon>
        <taxon>Oceanospirillales</taxon>
        <taxon>Pleioneaceae</taxon>
        <taxon>Aliikangiella</taxon>
    </lineage>
</organism>
<feature type="transmembrane region" description="Helical" evidence="7">
    <location>
        <begin position="34"/>
        <end position="59"/>
    </location>
</feature>
<dbReference type="SUPFAM" id="SSF81452">
    <property type="entry name" value="Cytochrome c oxidase subunit III-like"/>
    <property type="match status" value="1"/>
</dbReference>
<feature type="transmembrane region" description="Helical" evidence="7">
    <location>
        <begin position="149"/>
        <end position="170"/>
    </location>
</feature>
<keyword evidence="10" id="KW-1185">Reference proteome</keyword>
<dbReference type="PROSITE" id="PS50253">
    <property type="entry name" value="COX3"/>
    <property type="match status" value="1"/>
</dbReference>
<feature type="transmembrane region" description="Helical" evidence="7">
    <location>
        <begin position="108"/>
        <end position="129"/>
    </location>
</feature>
<dbReference type="Gene3D" id="1.20.120.80">
    <property type="entry name" value="Cytochrome c oxidase, subunit III, four-helix bundle"/>
    <property type="match status" value="1"/>
</dbReference>
<evidence type="ECO:0000313" key="9">
    <source>
        <dbReference type="EMBL" id="TQV85609.1"/>
    </source>
</evidence>
<dbReference type="InterPro" id="IPR000298">
    <property type="entry name" value="Cyt_c_oxidase-like_su3"/>
</dbReference>
<protein>
    <submittedName>
        <fullName evidence="9">Cytochrome c oxidase subunit III</fullName>
    </submittedName>
</protein>
<accession>A0A545U824</accession>
<evidence type="ECO:0000313" key="10">
    <source>
        <dbReference type="Proteomes" id="UP000315439"/>
    </source>
</evidence>
<dbReference type="PANTHER" id="PTHR11403:SF10">
    <property type="entry name" value="CYTOCHROME C OXIDASE"/>
    <property type="match status" value="1"/>
</dbReference>
<dbReference type="InterPro" id="IPR024791">
    <property type="entry name" value="Cyt_c/ubiquinol_Oxase_su3"/>
</dbReference>
<evidence type="ECO:0000256" key="1">
    <source>
        <dbReference type="ARBA" id="ARBA00004141"/>
    </source>
</evidence>
<dbReference type="Proteomes" id="UP000315439">
    <property type="component" value="Unassembled WGS sequence"/>
</dbReference>
<dbReference type="Pfam" id="PF00510">
    <property type="entry name" value="COX3"/>
    <property type="match status" value="1"/>
</dbReference>
<feature type="domain" description="Heme-copper oxidase subunit III family profile" evidence="8">
    <location>
        <begin position="32"/>
        <end position="213"/>
    </location>
</feature>
<evidence type="ECO:0000259" key="8">
    <source>
        <dbReference type="PROSITE" id="PS50253"/>
    </source>
</evidence>
<proteinExistence type="inferred from homology"/>
<keyword evidence="5 7" id="KW-0472">Membrane</keyword>
<gene>
    <name evidence="9" type="ORF">FLL46_20565</name>
</gene>
<evidence type="ECO:0000256" key="6">
    <source>
        <dbReference type="RuleBase" id="RU003376"/>
    </source>
</evidence>
<evidence type="ECO:0000256" key="5">
    <source>
        <dbReference type="ARBA" id="ARBA00023136"/>
    </source>
</evidence>
<keyword evidence="3 6" id="KW-0812">Transmembrane</keyword>
<dbReference type="PANTHER" id="PTHR11403">
    <property type="entry name" value="CYTOCHROME C OXIDASE SUBUNIT III"/>
    <property type="match status" value="1"/>
</dbReference>
<evidence type="ECO:0000256" key="7">
    <source>
        <dbReference type="SAM" id="Phobius"/>
    </source>
</evidence>
<reference evidence="9 10" key="1">
    <citation type="submission" date="2019-07" db="EMBL/GenBank/DDBJ databases">
        <title>Draft genome for Aliikangiella sp. M105.</title>
        <authorList>
            <person name="Wang G."/>
        </authorList>
    </citation>
    <scope>NUCLEOTIDE SEQUENCE [LARGE SCALE GENOMIC DNA]</scope>
    <source>
        <strain evidence="9 10">M105</strain>
    </source>
</reference>
<comment type="similarity">
    <text evidence="2 6">Belongs to the cytochrome c oxidase subunit 3 family.</text>
</comment>
<evidence type="ECO:0000256" key="3">
    <source>
        <dbReference type="ARBA" id="ARBA00022692"/>
    </source>
</evidence>
<feature type="transmembrane region" description="Helical" evidence="7">
    <location>
        <begin position="191"/>
        <end position="208"/>
    </location>
</feature>
<dbReference type="GO" id="GO:0019646">
    <property type="term" value="P:aerobic electron transport chain"/>
    <property type="evidence" value="ECO:0007669"/>
    <property type="project" value="InterPro"/>
</dbReference>
<dbReference type="EMBL" id="VIKS01000012">
    <property type="protein sequence ID" value="TQV85609.1"/>
    <property type="molecule type" value="Genomic_DNA"/>
</dbReference>
<dbReference type="GO" id="GO:0004129">
    <property type="term" value="F:cytochrome-c oxidase activity"/>
    <property type="evidence" value="ECO:0007669"/>
    <property type="project" value="InterPro"/>
</dbReference>
<feature type="transmembrane region" description="Helical" evidence="7">
    <location>
        <begin position="79"/>
        <end position="96"/>
    </location>
</feature>
<dbReference type="InterPro" id="IPR035973">
    <property type="entry name" value="Cyt_c_oxidase_su3-like_sf"/>
</dbReference>
<keyword evidence="4 7" id="KW-1133">Transmembrane helix</keyword>
<dbReference type="InterPro" id="IPR013833">
    <property type="entry name" value="Cyt_c_oxidase_su3_a-hlx"/>
</dbReference>